<dbReference type="OrthoDB" id="2599257at2"/>
<feature type="transmembrane region" description="Helical" evidence="1">
    <location>
        <begin position="123"/>
        <end position="142"/>
    </location>
</feature>
<protein>
    <submittedName>
        <fullName evidence="2">Uncharacterized protein</fullName>
    </submittedName>
</protein>
<accession>A0A239GLB2</accession>
<feature type="transmembrane region" description="Helical" evidence="1">
    <location>
        <begin position="96"/>
        <end position="117"/>
    </location>
</feature>
<dbReference type="Proteomes" id="UP000198304">
    <property type="component" value="Unassembled WGS sequence"/>
</dbReference>
<organism evidence="2 3">
    <name type="scientific">Anaerovirgula multivorans</name>
    <dbReference type="NCBI Taxonomy" id="312168"/>
    <lineage>
        <taxon>Bacteria</taxon>
        <taxon>Bacillati</taxon>
        <taxon>Bacillota</taxon>
        <taxon>Clostridia</taxon>
        <taxon>Peptostreptococcales</taxon>
        <taxon>Natronincolaceae</taxon>
        <taxon>Anaerovirgula</taxon>
    </lineage>
</organism>
<keyword evidence="3" id="KW-1185">Reference proteome</keyword>
<name>A0A239GLB2_9FIRM</name>
<reference evidence="2 3" key="1">
    <citation type="submission" date="2017-06" db="EMBL/GenBank/DDBJ databases">
        <authorList>
            <person name="Kim H.J."/>
            <person name="Triplett B.A."/>
        </authorList>
    </citation>
    <scope>NUCLEOTIDE SEQUENCE [LARGE SCALE GENOMIC DNA]</scope>
    <source>
        <strain evidence="2 3">SCA</strain>
    </source>
</reference>
<keyword evidence="1" id="KW-1133">Transmembrane helix</keyword>
<dbReference type="RefSeq" id="WP_089283856.1">
    <property type="nucleotide sequence ID" value="NZ_FZOJ01000017.1"/>
</dbReference>
<sequence length="177" mass="20064">MSEIMKNENNSIGYEYKDIMVKRNMVSMYADGYQNFGWKLEGTDSTISSSFSMVMKFKRDCKIRNKAELTRLQSKFEACVEEIETLKRAKVKGASAVAYTIGIVGSAFMVASVFAYLAGMLPLSIILSIPAFIGWIIPYFCYSIIHNKKAAKIAPLIDKKYDEVHEVCEKANRLMHK</sequence>
<keyword evidence="1" id="KW-0812">Transmembrane</keyword>
<evidence type="ECO:0000313" key="2">
    <source>
        <dbReference type="EMBL" id="SNS68854.1"/>
    </source>
</evidence>
<proteinExistence type="predicted"/>
<evidence type="ECO:0000256" key="1">
    <source>
        <dbReference type="SAM" id="Phobius"/>
    </source>
</evidence>
<dbReference type="EMBL" id="FZOJ01000017">
    <property type="protein sequence ID" value="SNS68854.1"/>
    <property type="molecule type" value="Genomic_DNA"/>
</dbReference>
<dbReference type="AlphaFoldDB" id="A0A239GLB2"/>
<gene>
    <name evidence="2" type="ORF">SAMN05446037_101727</name>
</gene>
<keyword evidence="1" id="KW-0472">Membrane</keyword>
<evidence type="ECO:0000313" key="3">
    <source>
        <dbReference type="Proteomes" id="UP000198304"/>
    </source>
</evidence>